<keyword evidence="3" id="KW-0328">Glycosyltransferase</keyword>
<evidence type="ECO:0000256" key="5">
    <source>
        <dbReference type="ARBA" id="ARBA00022692"/>
    </source>
</evidence>
<feature type="region of interest" description="Disordered" evidence="8">
    <location>
        <begin position="1"/>
        <end position="20"/>
    </location>
</feature>
<feature type="transmembrane region" description="Helical" evidence="9">
    <location>
        <begin position="475"/>
        <end position="497"/>
    </location>
</feature>
<feature type="transmembrane region" description="Helical" evidence="9">
    <location>
        <begin position="29"/>
        <end position="49"/>
    </location>
</feature>
<evidence type="ECO:0000256" key="2">
    <source>
        <dbReference type="ARBA" id="ARBA00022475"/>
    </source>
</evidence>
<evidence type="ECO:0000256" key="1">
    <source>
        <dbReference type="ARBA" id="ARBA00004651"/>
    </source>
</evidence>
<evidence type="ECO:0000256" key="7">
    <source>
        <dbReference type="ARBA" id="ARBA00023136"/>
    </source>
</evidence>
<dbReference type="InterPro" id="IPR038731">
    <property type="entry name" value="RgtA/B/C-like"/>
</dbReference>
<evidence type="ECO:0000256" key="9">
    <source>
        <dbReference type="SAM" id="Phobius"/>
    </source>
</evidence>
<feature type="transmembrane region" description="Helical" evidence="9">
    <location>
        <begin position="108"/>
        <end position="129"/>
    </location>
</feature>
<feature type="transmembrane region" description="Helical" evidence="9">
    <location>
        <begin position="449"/>
        <end position="468"/>
    </location>
</feature>
<feature type="transmembrane region" description="Helical" evidence="9">
    <location>
        <begin position="368"/>
        <end position="385"/>
    </location>
</feature>
<keyword evidence="6 9" id="KW-1133">Transmembrane helix</keyword>
<keyword evidence="13" id="KW-1185">Reference proteome</keyword>
<dbReference type="InterPro" id="IPR050297">
    <property type="entry name" value="LipidA_mod_glycosyltrf_83"/>
</dbReference>
<feature type="compositionally biased region" description="Low complexity" evidence="8">
    <location>
        <begin position="302"/>
        <end position="316"/>
    </location>
</feature>
<keyword evidence="4" id="KW-0808">Transferase</keyword>
<dbReference type="InterPro" id="IPR056785">
    <property type="entry name" value="YkcA/B-like_C"/>
</dbReference>
<dbReference type="Proteomes" id="UP001526201">
    <property type="component" value="Unassembled WGS sequence"/>
</dbReference>
<feature type="domain" description="Putative mannosyltransferase YkcA/B-like C-terminal" evidence="11">
    <location>
        <begin position="547"/>
        <end position="624"/>
    </location>
</feature>
<feature type="domain" description="Glycosyltransferase RgtA/B/C/D-like" evidence="10">
    <location>
        <begin position="87"/>
        <end position="250"/>
    </location>
</feature>
<sequence length="639" mass="67049">MPVTAIADSPAARPAASAEQPIDPTAPHWPRFALAALLAVTALLYLWALSTNGYGNAFYAAASQSGAQSWSAWFFGSLDPNNFVTVDKPPAATWVSGLSVRLFGMNSWSVLAPQALIGVATVGVLYAAVRRVVADPQLGPAAGLLAGAACALTPVSVLIFRYNNPDALMVLLITIGAYCVARAVQTASWRWLALVGVALGFAFLTKMLEGLLVLPAFACAYLLFAPTLWWKRLTHLVFAGLTLIVAAGWWVLTVQLWPTDARPYISNSGDNSVLNLALGYNGVNRLIGGKRHGTAVPPQTPTPASEVAPPVAPAHHSASGSQSGLHRLFVAEMGNEISWLLPVALFALCFGVYLGVRHLLSRDEKAALVTWGGWLVLCGVVFSYMDGMVHPYYTVAMTPAVGALIGLGGVWAWRRRTNWDGRAAMAAMIAISAAWGVLMLHRADLGSISLRWGIGVVAAAGIAAVVAASPRWPRLLPVAAIAGLLAGFGGTAAFAIATAATPHDGAIPSAVHTGTMWPTVGNRFGSPVLRLGDLQTNIALGEALRGTSTRWSAAVIGSQSASALEVTSGTAVMAIGGWSDDPVPTLDQFIDDVRAGQITYFVDSGRGHAMAPYGRAIAEWVVAHYPVANIGGTKVYHLV</sequence>
<reference evidence="12 13" key="1">
    <citation type="journal article" date="2022" name="BMC Genomics">
        <title>Comparative genome analysis of mycobacteria focusing on tRNA and non-coding RNA.</title>
        <authorList>
            <person name="Behra P.R.K."/>
            <person name="Pettersson B.M.F."/>
            <person name="Ramesh M."/>
            <person name="Das S."/>
            <person name="Dasgupta S."/>
            <person name="Kirsebom L.A."/>
        </authorList>
    </citation>
    <scope>NUCLEOTIDE SEQUENCE [LARGE SCALE GENOMIC DNA]</scope>
    <source>
        <strain evidence="12 13">DSM 44078</strain>
    </source>
</reference>
<keyword evidence="5 9" id="KW-0812">Transmembrane</keyword>
<dbReference type="Pfam" id="PF24878">
    <property type="entry name" value="YkcB_C"/>
    <property type="match status" value="1"/>
</dbReference>
<feature type="region of interest" description="Disordered" evidence="8">
    <location>
        <begin position="294"/>
        <end position="316"/>
    </location>
</feature>
<feature type="transmembrane region" description="Helical" evidence="9">
    <location>
        <begin position="167"/>
        <end position="185"/>
    </location>
</feature>
<dbReference type="EMBL" id="JACKTY010000032">
    <property type="protein sequence ID" value="MCV7228266.1"/>
    <property type="molecule type" value="Genomic_DNA"/>
</dbReference>
<feature type="transmembrane region" description="Helical" evidence="9">
    <location>
        <begin position="391"/>
        <end position="413"/>
    </location>
</feature>
<dbReference type="PANTHER" id="PTHR33908:SF3">
    <property type="entry name" value="UNDECAPRENYL PHOSPHATE-ALPHA-4-AMINO-4-DEOXY-L-ARABINOSE ARABINOSYL TRANSFERASE"/>
    <property type="match status" value="1"/>
</dbReference>
<evidence type="ECO:0000313" key="13">
    <source>
        <dbReference type="Proteomes" id="UP001526201"/>
    </source>
</evidence>
<feature type="compositionally biased region" description="Low complexity" evidence="8">
    <location>
        <begin position="1"/>
        <end position="18"/>
    </location>
</feature>
<protein>
    <submittedName>
        <fullName evidence="12">Glycosyltransferase family 39 protein</fullName>
    </submittedName>
</protein>
<accession>A0ABT3CFR9</accession>
<proteinExistence type="predicted"/>
<evidence type="ECO:0000259" key="10">
    <source>
        <dbReference type="Pfam" id="PF13231"/>
    </source>
</evidence>
<name>A0ABT3CFR9_9MYCO</name>
<evidence type="ECO:0000256" key="8">
    <source>
        <dbReference type="SAM" id="MobiDB-lite"/>
    </source>
</evidence>
<dbReference type="PANTHER" id="PTHR33908">
    <property type="entry name" value="MANNOSYLTRANSFERASE YKCB-RELATED"/>
    <property type="match status" value="1"/>
</dbReference>
<evidence type="ECO:0000313" key="12">
    <source>
        <dbReference type="EMBL" id="MCV7228266.1"/>
    </source>
</evidence>
<comment type="subcellular location">
    <subcellularLocation>
        <location evidence="1">Cell membrane</location>
        <topology evidence="1">Multi-pass membrane protein</topology>
    </subcellularLocation>
</comment>
<keyword evidence="7 9" id="KW-0472">Membrane</keyword>
<feature type="transmembrane region" description="Helical" evidence="9">
    <location>
        <begin position="425"/>
        <end position="443"/>
    </location>
</feature>
<feature type="transmembrane region" description="Helical" evidence="9">
    <location>
        <begin position="337"/>
        <end position="356"/>
    </location>
</feature>
<comment type="caution">
    <text evidence="12">The sequence shown here is derived from an EMBL/GenBank/DDBJ whole genome shotgun (WGS) entry which is preliminary data.</text>
</comment>
<evidence type="ECO:0000259" key="11">
    <source>
        <dbReference type="Pfam" id="PF24878"/>
    </source>
</evidence>
<dbReference type="Pfam" id="PF13231">
    <property type="entry name" value="PMT_2"/>
    <property type="match status" value="1"/>
</dbReference>
<evidence type="ECO:0000256" key="3">
    <source>
        <dbReference type="ARBA" id="ARBA00022676"/>
    </source>
</evidence>
<gene>
    <name evidence="12" type="ORF">H7J73_19835</name>
</gene>
<feature type="transmembrane region" description="Helical" evidence="9">
    <location>
        <begin position="236"/>
        <end position="257"/>
    </location>
</feature>
<feature type="transmembrane region" description="Helical" evidence="9">
    <location>
        <begin position="141"/>
        <end position="160"/>
    </location>
</feature>
<feature type="transmembrane region" description="Helical" evidence="9">
    <location>
        <begin position="191"/>
        <end position="224"/>
    </location>
</feature>
<organism evidence="12 13">
    <name type="scientific">Mycolicibacterium komossense</name>
    <dbReference type="NCBI Taxonomy" id="1779"/>
    <lineage>
        <taxon>Bacteria</taxon>
        <taxon>Bacillati</taxon>
        <taxon>Actinomycetota</taxon>
        <taxon>Actinomycetes</taxon>
        <taxon>Mycobacteriales</taxon>
        <taxon>Mycobacteriaceae</taxon>
        <taxon>Mycolicibacterium</taxon>
    </lineage>
</organism>
<keyword evidence="2" id="KW-1003">Cell membrane</keyword>
<evidence type="ECO:0000256" key="4">
    <source>
        <dbReference type="ARBA" id="ARBA00022679"/>
    </source>
</evidence>
<evidence type="ECO:0000256" key="6">
    <source>
        <dbReference type="ARBA" id="ARBA00022989"/>
    </source>
</evidence>